<proteinExistence type="predicted"/>
<dbReference type="EMBL" id="JBBPBN010000010">
    <property type="protein sequence ID" value="KAK9030205.1"/>
    <property type="molecule type" value="Genomic_DNA"/>
</dbReference>
<evidence type="ECO:0000313" key="2">
    <source>
        <dbReference type="Proteomes" id="UP001396334"/>
    </source>
</evidence>
<keyword evidence="2" id="KW-1185">Reference proteome</keyword>
<sequence>MVGLKPICSAQSLRPESEFIRKKKKKKKNGLDMAGSCTSPWHHSWNALRYGQCSVFHPQILSWPDKAHRERYVGFTTGTWPRDRGRRNKSALMIFCPAEED</sequence>
<organism evidence="1 2">
    <name type="scientific">Hibiscus sabdariffa</name>
    <name type="common">roselle</name>
    <dbReference type="NCBI Taxonomy" id="183260"/>
    <lineage>
        <taxon>Eukaryota</taxon>
        <taxon>Viridiplantae</taxon>
        <taxon>Streptophyta</taxon>
        <taxon>Embryophyta</taxon>
        <taxon>Tracheophyta</taxon>
        <taxon>Spermatophyta</taxon>
        <taxon>Magnoliopsida</taxon>
        <taxon>eudicotyledons</taxon>
        <taxon>Gunneridae</taxon>
        <taxon>Pentapetalae</taxon>
        <taxon>rosids</taxon>
        <taxon>malvids</taxon>
        <taxon>Malvales</taxon>
        <taxon>Malvaceae</taxon>
        <taxon>Malvoideae</taxon>
        <taxon>Hibiscus</taxon>
    </lineage>
</organism>
<accession>A0ABR2SY91</accession>
<reference evidence="1 2" key="1">
    <citation type="journal article" date="2024" name="G3 (Bethesda)">
        <title>Genome assembly of Hibiscus sabdariffa L. provides insights into metabolisms of medicinal natural products.</title>
        <authorList>
            <person name="Kim T."/>
        </authorList>
    </citation>
    <scope>NUCLEOTIDE SEQUENCE [LARGE SCALE GENOMIC DNA]</scope>
    <source>
        <strain evidence="1">TK-2024</strain>
        <tissue evidence="1">Old leaves</tissue>
    </source>
</reference>
<name>A0ABR2SY91_9ROSI</name>
<evidence type="ECO:0000313" key="1">
    <source>
        <dbReference type="EMBL" id="KAK9030205.1"/>
    </source>
</evidence>
<protein>
    <submittedName>
        <fullName evidence="1">Uncharacterized protein</fullName>
    </submittedName>
</protein>
<comment type="caution">
    <text evidence="1">The sequence shown here is derived from an EMBL/GenBank/DDBJ whole genome shotgun (WGS) entry which is preliminary data.</text>
</comment>
<dbReference type="Proteomes" id="UP001396334">
    <property type="component" value="Unassembled WGS sequence"/>
</dbReference>
<gene>
    <name evidence="1" type="ORF">V6N11_031635</name>
</gene>